<dbReference type="SUPFAM" id="SSF52540">
    <property type="entry name" value="P-loop containing nucleoside triphosphate hydrolases"/>
    <property type="match status" value="1"/>
</dbReference>
<proteinExistence type="predicted"/>
<dbReference type="OrthoDB" id="5638848at2"/>
<reference evidence="2 3" key="1">
    <citation type="submission" date="2018-04" db="EMBL/GenBank/DDBJ databases">
        <title>Marixanthomonas spongiae HN-E44 sp. nov., isolated from a marine sponge.</title>
        <authorList>
            <person name="Luo L."/>
            <person name="Zhuang L."/>
        </authorList>
    </citation>
    <scope>NUCLEOTIDE SEQUENCE [LARGE SCALE GENOMIC DNA]</scope>
    <source>
        <strain evidence="2 3">HN-E44</strain>
    </source>
</reference>
<comment type="caution">
    <text evidence="2">The sequence shown here is derived from an EMBL/GenBank/DDBJ whole genome shotgun (WGS) entry which is preliminary data.</text>
</comment>
<sequence>MKTKRIVITGGPGTGKTTLIDALEKKGYHCLPEVSREITKQAQQKGVEQLFLTDPILFSKRLLEGRLQQFKDANQYEAPFLFYDRGLPDVTAYMDYAKTAYPESFTNQCEEHRYDSVFLLPPWKNIYKQDNERYESFEEAEKIHTALLKGYENYGYDVQLVPVGTVEDRISYILDNLKQAR</sequence>
<evidence type="ECO:0000259" key="1">
    <source>
        <dbReference type="Pfam" id="PF13521"/>
    </source>
</evidence>
<keyword evidence="3" id="KW-1185">Reference proteome</keyword>
<dbReference type="EMBL" id="QEHR01000007">
    <property type="protein sequence ID" value="PVW13931.1"/>
    <property type="molecule type" value="Genomic_DNA"/>
</dbReference>
<name>A0A2U0HYH7_9FLAO</name>
<feature type="domain" description="NadR/Ttd14 AAA" evidence="1">
    <location>
        <begin position="5"/>
        <end position="169"/>
    </location>
</feature>
<dbReference type="Gene3D" id="3.40.50.300">
    <property type="entry name" value="P-loop containing nucleotide triphosphate hydrolases"/>
    <property type="match status" value="1"/>
</dbReference>
<dbReference type="InterPro" id="IPR038727">
    <property type="entry name" value="NadR/Ttd14_AAA_dom"/>
</dbReference>
<evidence type="ECO:0000313" key="3">
    <source>
        <dbReference type="Proteomes" id="UP000245962"/>
    </source>
</evidence>
<gene>
    <name evidence="2" type="ORF">DDV96_12340</name>
</gene>
<dbReference type="Proteomes" id="UP000245962">
    <property type="component" value="Unassembled WGS sequence"/>
</dbReference>
<dbReference type="AlphaFoldDB" id="A0A2U0HYH7"/>
<dbReference type="InterPro" id="IPR027417">
    <property type="entry name" value="P-loop_NTPase"/>
</dbReference>
<evidence type="ECO:0000313" key="2">
    <source>
        <dbReference type="EMBL" id="PVW13931.1"/>
    </source>
</evidence>
<accession>A0A2U0HYH7</accession>
<protein>
    <submittedName>
        <fullName evidence="2">ATPase</fullName>
    </submittedName>
</protein>
<dbReference type="Pfam" id="PF13521">
    <property type="entry name" value="AAA_28"/>
    <property type="match status" value="1"/>
</dbReference>
<dbReference type="RefSeq" id="WP_116695063.1">
    <property type="nucleotide sequence ID" value="NZ_QEHR01000007.1"/>
</dbReference>
<organism evidence="2 3">
    <name type="scientific">Marixanthomonas spongiae</name>
    <dbReference type="NCBI Taxonomy" id="2174845"/>
    <lineage>
        <taxon>Bacteria</taxon>
        <taxon>Pseudomonadati</taxon>
        <taxon>Bacteroidota</taxon>
        <taxon>Flavobacteriia</taxon>
        <taxon>Flavobacteriales</taxon>
        <taxon>Flavobacteriaceae</taxon>
        <taxon>Marixanthomonas</taxon>
    </lineage>
</organism>